<dbReference type="InterPro" id="IPR011105">
    <property type="entry name" value="Cell_wall_hydrolase_SleB"/>
</dbReference>
<proteinExistence type="predicted"/>
<organism evidence="2 3">
    <name type="scientific">Paenibacillus lacisoli</name>
    <dbReference type="NCBI Taxonomy" id="3064525"/>
    <lineage>
        <taxon>Bacteria</taxon>
        <taxon>Bacillati</taxon>
        <taxon>Bacillota</taxon>
        <taxon>Bacilli</taxon>
        <taxon>Bacillales</taxon>
        <taxon>Paenibacillaceae</taxon>
        <taxon>Paenibacillus</taxon>
    </lineage>
</organism>
<keyword evidence="3" id="KW-1185">Reference proteome</keyword>
<sequence length="280" mass="30903">MDIIRENRWFAPLLGVIMVCIMGVSLVAQAQNKKQESASNEKLVALETSVHAPFTATSTQQERTGSAVSSEMLKKRSLLKTSFTATAFNYPMTKQVVAAPATKAVPQTKSKTAAASHQPKAAVPTVAKADLTIPPKTIFFTRTRLLSPADHAQSTRSYNVSPKELLMLQKIVMAEAEGEPYEGKVAVANVVLNRLRSANFPDTIKDVIYQRAQFSPVANGRFNRVTPNKDSIRAAAEALNGRKEVPDTTYYFLSLTLADDLYVHRHQTLVKQIGHHTFYK</sequence>
<dbReference type="RefSeq" id="WP_305024392.1">
    <property type="nucleotide sequence ID" value="NZ_JAUQTB010000006.1"/>
</dbReference>
<dbReference type="Gene3D" id="1.10.10.2520">
    <property type="entry name" value="Cell wall hydrolase SleB, domain 1"/>
    <property type="match status" value="1"/>
</dbReference>
<feature type="domain" description="Cell wall hydrolase SleB" evidence="1">
    <location>
        <begin position="178"/>
        <end position="279"/>
    </location>
</feature>
<protein>
    <submittedName>
        <fullName evidence="2">Cell wall hydrolase</fullName>
    </submittedName>
</protein>
<dbReference type="EMBL" id="JAUQTB010000006">
    <property type="protein sequence ID" value="MDO7907185.1"/>
    <property type="molecule type" value="Genomic_DNA"/>
</dbReference>
<keyword evidence="2" id="KW-0378">Hydrolase</keyword>
<gene>
    <name evidence="2" type="ORF">Q5741_12270</name>
</gene>
<dbReference type="GO" id="GO:0016787">
    <property type="term" value="F:hydrolase activity"/>
    <property type="evidence" value="ECO:0007669"/>
    <property type="project" value="UniProtKB-KW"/>
</dbReference>
<evidence type="ECO:0000313" key="3">
    <source>
        <dbReference type="Proteomes" id="UP001240171"/>
    </source>
</evidence>
<dbReference type="Pfam" id="PF07486">
    <property type="entry name" value="Hydrolase_2"/>
    <property type="match status" value="1"/>
</dbReference>
<evidence type="ECO:0000259" key="1">
    <source>
        <dbReference type="Pfam" id="PF07486"/>
    </source>
</evidence>
<comment type="caution">
    <text evidence="2">The sequence shown here is derived from an EMBL/GenBank/DDBJ whole genome shotgun (WGS) entry which is preliminary data.</text>
</comment>
<accession>A0ABT9CD39</accession>
<name>A0ABT9CD39_9BACL</name>
<dbReference type="InterPro" id="IPR042047">
    <property type="entry name" value="SleB_dom1"/>
</dbReference>
<reference evidence="2 3" key="1">
    <citation type="submission" date="2023-07" db="EMBL/GenBank/DDBJ databases">
        <title>Paenibacillus sp. JX-17 nov. isolated from soil.</title>
        <authorList>
            <person name="Wan Y."/>
            <person name="Liu B."/>
        </authorList>
    </citation>
    <scope>NUCLEOTIDE SEQUENCE [LARGE SCALE GENOMIC DNA]</scope>
    <source>
        <strain evidence="2 3">JX-17</strain>
    </source>
</reference>
<evidence type="ECO:0000313" key="2">
    <source>
        <dbReference type="EMBL" id="MDO7907185.1"/>
    </source>
</evidence>
<dbReference type="Proteomes" id="UP001240171">
    <property type="component" value="Unassembled WGS sequence"/>
</dbReference>